<evidence type="ECO:0000256" key="3">
    <source>
        <dbReference type="ARBA" id="ARBA00022679"/>
    </source>
</evidence>
<dbReference type="NCBIfam" id="NF009077">
    <property type="entry name" value="PRK12412.1"/>
    <property type="match status" value="1"/>
</dbReference>
<evidence type="ECO:0000259" key="14">
    <source>
        <dbReference type="Pfam" id="PF08543"/>
    </source>
</evidence>
<keyword evidence="6 15" id="KW-0418">Kinase</keyword>
<dbReference type="PANTHER" id="PTHR20858:SF19">
    <property type="entry name" value="PYRIDOXINE KINASE"/>
    <property type="match status" value="1"/>
</dbReference>
<evidence type="ECO:0000256" key="8">
    <source>
        <dbReference type="ARBA" id="ARBA00022842"/>
    </source>
</evidence>
<dbReference type="Proteomes" id="UP001519289">
    <property type="component" value="Unassembled WGS sequence"/>
</dbReference>
<comment type="similarity">
    <text evidence="1">Belongs to the ThiD family.</text>
</comment>
<comment type="caution">
    <text evidence="15">The sequence shown here is derived from an EMBL/GenBank/DDBJ whole genome shotgun (WGS) entry which is preliminary data.</text>
</comment>
<keyword evidence="5" id="KW-0547">Nucleotide-binding</keyword>
<evidence type="ECO:0000256" key="5">
    <source>
        <dbReference type="ARBA" id="ARBA00022741"/>
    </source>
</evidence>
<keyword evidence="16" id="KW-1185">Reference proteome</keyword>
<dbReference type="EC" id="2.7.1.35" evidence="2"/>
<evidence type="ECO:0000256" key="9">
    <source>
        <dbReference type="ARBA" id="ARBA00042307"/>
    </source>
</evidence>
<feature type="domain" description="Pyridoxamine kinase/Phosphomethylpyrimidine kinase" evidence="14">
    <location>
        <begin position="11"/>
        <end position="259"/>
    </location>
</feature>
<dbReference type="InterPro" id="IPR029056">
    <property type="entry name" value="Ribokinase-like"/>
</dbReference>
<reference evidence="15 16" key="1">
    <citation type="submission" date="2021-03" db="EMBL/GenBank/DDBJ databases">
        <title>Genomic Encyclopedia of Type Strains, Phase IV (KMG-IV): sequencing the most valuable type-strain genomes for metagenomic binning, comparative biology and taxonomic classification.</title>
        <authorList>
            <person name="Goeker M."/>
        </authorList>
    </citation>
    <scope>NUCLEOTIDE SEQUENCE [LARGE SCALE GENOMIC DNA]</scope>
    <source>
        <strain evidence="15 16">DSM 27138</strain>
    </source>
</reference>
<sequence>MYRALTIAGSDTSGGAGIQADLKTFQELGVYGMSVLNVIVAMDPHNGWSHRVFPLDLAVVEAQLATVFEGIGVDALKTGMLASAAVVELVARTLERYDVRRVVVDPVMVCKGTDEVLMPDHAAAIRELLLPRALVTTPNLFEAAQLAQRPPIRTLDDMKDAAVRIRAAGAQNVLIKGGSRLQGVENAVDLFYDGREFVLLEAEKVAHGYTHGAGCTTAAAIAAELAKGAGAADAVRTAKRFVSAAIRHGFPLNQYVGPVMHGALRLRNGA</sequence>
<evidence type="ECO:0000256" key="10">
    <source>
        <dbReference type="ARBA" id="ARBA00042348"/>
    </source>
</evidence>
<dbReference type="InterPro" id="IPR004399">
    <property type="entry name" value="HMP/HMP-P_kinase_dom"/>
</dbReference>
<evidence type="ECO:0000313" key="16">
    <source>
        <dbReference type="Proteomes" id="UP001519289"/>
    </source>
</evidence>
<evidence type="ECO:0000256" key="6">
    <source>
        <dbReference type="ARBA" id="ARBA00022777"/>
    </source>
</evidence>
<protein>
    <recommendedName>
        <fullName evidence="2">pyridoxal kinase</fullName>
        <ecNumber evidence="2">2.7.1.35</ecNumber>
    </recommendedName>
    <alternativeName>
        <fullName evidence="10">PN/PL/PM kinase</fullName>
    </alternativeName>
    <alternativeName>
        <fullName evidence="11">Pyridoxal kinase</fullName>
    </alternativeName>
    <alternativeName>
        <fullName evidence="9">Pyridoxamine kinase</fullName>
    </alternativeName>
    <alternativeName>
        <fullName evidence="12">Vitamin B6 kinase</fullName>
    </alternativeName>
</protein>
<keyword evidence="7" id="KW-0067">ATP-binding</keyword>
<evidence type="ECO:0000256" key="13">
    <source>
        <dbReference type="ARBA" id="ARBA00049293"/>
    </source>
</evidence>
<keyword evidence="3 15" id="KW-0808">Transferase</keyword>
<evidence type="ECO:0000256" key="2">
    <source>
        <dbReference type="ARBA" id="ARBA00012104"/>
    </source>
</evidence>
<keyword evidence="4" id="KW-0479">Metal-binding</keyword>
<evidence type="ECO:0000256" key="7">
    <source>
        <dbReference type="ARBA" id="ARBA00022840"/>
    </source>
</evidence>
<gene>
    <name evidence="15" type="ORF">J2Z79_002880</name>
</gene>
<dbReference type="Gene3D" id="3.40.1190.20">
    <property type="match status" value="1"/>
</dbReference>
<evidence type="ECO:0000256" key="4">
    <source>
        <dbReference type="ARBA" id="ARBA00022723"/>
    </source>
</evidence>
<dbReference type="PANTHER" id="PTHR20858">
    <property type="entry name" value="PHOSPHOMETHYLPYRIMIDINE KINASE"/>
    <property type="match status" value="1"/>
</dbReference>
<dbReference type="EMBL" id="JAGGLG010000028">
    <property type="protein sequence ID" value="MBP2019441.1"/>
    <property type="molecule type" value="Genomic_DNA"/>
</dbReference>
<dbReference type="NCBIfam" id="TIGR00097">
    <property type="entry name" value="HMP-P_kinase"/>
    <property type="match status" value="1"/>
</dbReference>
<evidence type="ECO:0000256" key="1">
    <source>
        <dbReference type="ARBA" id="ARBA00009879"/>
    </source>
</evidence>
<dbReference type="Pfam" id="PF08543">
    <property type="entry name" value="Phos_pyr_kin"/>
    <property type="match status" value="1"/>
</dbReference>
<dbReference type="GO" id="GO:0008478">
    <property type="term" value="F:pyridoxal kinase activity"/>
    <property type="evidence" value="ECO:0007669"/>
    <property type="project" value="UniProtKB-EC"/>
</dbReference>
<dbReference type="CDD" id="cd01169">
    <property type="entry name" value="HMPP_kinase"/>
    <property type="match status" value="1"/>
</dbReference>
<evidence type="ECO:0000256" key="12">
    <source>
        <dbReference type="ARBA" id="ARBA00042531"/>
    </source>
</evidence>
<dbReference type="InterPro" id="IPR013749">
    <property type="entry name" value="PM/HMP-P_kinase-1"/>
</dbReference>
<organism evidence="15 16">
    <name type="scientific">Symbiobacterium terraclitae</name>
    <dbReference type="NCBI Taxonomy" id="557451"/>
    <lineage>
        <taxon>Bacteria</taxon>
        <taxon>Bacillati</taxon>
        <taxon>Bacillota</taxon>
        <taxon>Clostridia</taxon>
        <taxon>Eubacteriales</taxon>
        <taxon>Symbiobacteriaceae</taxon>
        <taxon>Symbiobacterium</taxon>
    </lineage>
</organism>
<dbReference type="SUPFAM" id="SSF53613">
    <property type="entry name" value="Ribokinase-like"/>
    <property type="match status" value="1"/>
</dbReference>
<name>A0ABS4JX11_9FIRM</name>
<proteinExistence type="inferred from homology"/>
<dbReference type="RefSeq" id="WP_209467549.1">
    <property type="nucleotide sequence ID" value="NZ_JAGGLG010000028.1"/>
</dbReference>
<evidence type="ECO:0000313" key="15">
    <source>
        <dbReference type="EMBL" id="MBP2019441.1"/>
    </source>
</evidence>
<keyword evidence="8" id="KW-0460">Magnesium</keyword>
<evidence type="ECO:0000256" key="11">
    <source>
        <dbReference type="ARBA" id="ARBA00042396"/>
    </source>
</evidence>
<comment type="catalytic activity">
    <reaction evidence="13">
        <text>pyridoxal + ATP = pyridoxal 5'-phosphate + ADP + H(+)</text>
        <dbReference type="Rhea" id="RHEA:10224"/>
        <dbReference type="ChEBI" id="CHEBI:15378"/>
        <dbReference type="ChEBI" id="CHEBI:17310"/>
        <dbReference type="ChEBI" id="CHEBI:30616"/>
        <dbReference type="ChEBI" id="CHEBI:456216"/>
        <dbReference type="ChEBI" id="CHEBI:597326"/>
        <dbReference type="EC" id="2.7.1.35"/>
    </reaction>
</comment>
<accession>A0ABS4JX11</accession>